<dbReference type="Gene3D" id="3.40.50.20">
    <property type="match status" value="2"/>
</dbReference>
<dbReference type="InterPro" id="IPR003135">
    <property type="entry name" value="ATP-grasp_carboxylate-amine"/>
</dbReference>
<evidence type="ECO:0000256" key="4">
    <source>
        <dbReference type="ARBA" id="ARBA00022840"/>
    </source>
</evidence>
<dbReference type="GO" id="GO:0005829">
    <property type="term" value="C:cytosol"/>
    <property type="evidence" value="ECO:0007669"/>
    <property type="project" value="TreeGrafter"/>
</dbReference>
<feature type="domain" description="ATP-grasp" evidence="6">
    <location>
        <begin position="91"/>
        <end position="269"/>
    </location>
</feature>
<evidence type="ECO:0000259" key="6">
    <source>
        <dbReference type="PROSITE" id="PS50975"/>
    </source>
</evidence>
<dbReference type="PANTHER" id="PTHR43055">
    <property type="entry name" value="FORMATE-DEPENDENT PHOSPHORIBOSYLGLYCINAMIDE FORMYLTRANSFERASE"/>
    <property type="match status" value="1"/>
</dbReference>
<dbReference type="InterPro" id="IPR016185">
    <property type="entry name" value="PreATP-grasp_dom_sf"/>
</dbReference>
<gene>
    <name evidence="7" type="primary">purT</name>
    <name evidence="7" type="ORF">MCNS_02380</name>
</gene>
<dbReference type="GO" id="GO:0016740">
    <property type="term" value="F:transferase activity"/>
    <property type="evidence" value="ECO:0007669"/>
    <property type="project" value="UniProtKB-KW"/>
</dbReference>
<name>A0A7I7Y656_9MYCO</name>
<evidence type="ECO:0000256" key="3">
    <source>
        <dbReference type="ARBA" id="ARBA00022755"/>
    </source>
</evidence>
<dbReference type="GO" id="GO:0005524">
    <property type="term" value="F:ATP binding"/>
    <property type="evidence" value="ECO:0007669"/>
    <property type="project" value="UniProtKB-UniRule"/>
</dbReference>
<dbReference type="InterPro" id="IPR011761">
    <property type="entry name" value="ATP-grasp"/>
</dbReference>
<dbReference type="GO" id="GO:0006164">
    <property type="term" value="P:purine nucleotide biosynthetic process"/>
    <property type="evidence" value="ECO:0007669"/>
    <property type="project" value="UniProtKB-KW"/>
</dbReference>
<sequence length="339" mass="35329">MSEPTGPRVLLLGSGEPGRELTVALRRLGAEVIAVDEDAVPAELARLEPDFVTVTDLVSDDVMQVLETGTAELVPSARSVRLTADREALRRLAAEELGLPTAPFWFVGSVGELTDVAGQAGFPLLLKPTAGAAQRVAGPDDIEPAWRRAVGTAPRRILVETQVDIEVEVSLLAVRTDGPTVEFCTPIGHDGAESWQPQRLSPAATDAAKSVAARIVKALGGRGVFSVELMVNGDEVYFADVAAGPCPSAWVTLRSQRLSVYELQARAVLGLPVDTLMVSPGAARVLGPDTGAAGADALAAALAVPESDVLGSVAVATAPDVATARDRARQVASRLKTVR</sequence>
<dbReference type="EMBL" id="AP022613">
    <property type="protein sequence ID" value="BBZ37175.1"/>
    <property type="molecule type" value="Genomic_DNA"/>
</dbReference>
<dbReference type="SUPFAM" id="SSF52440">
    <property type="entry name" value="PreATP-grasp domain"/>
    <property type="match status" value="1"/>
</dbReference>
<evidence type="ECO:0000256" key="2">
    <source>
        <dbReference type="ARBA" id="ARBA00022741"/>
    </source>
</evidence>
<keyword evidence="1" id="KW-0436">Ligase</keyword>
<dbReference type="RefSeq" id="WP_232079174.1">
    <property type="nucleotide sequence ID" value="NZ_AP022613.1"/>
</dbReference>
<dbReference type="GO" id="GO:0046872">
    <property type="term" value="F:metal ion binding"/>
    <property type="evidence" value="ECO:0007669"/>
    <property type="project" value="InterPro"/>
</dbReference>
<evidence type="ECO:0000313" key="8">
    <source>
        <dbReference type="Proteomes" id="UP000467385"/>
    </source>
</evidence>
<keyword evidence="2 5" id="KW-0547">Nucleotide-binding</keyword>
<reference evidence="7 8" key="1">
    <citation type="journal article" date="2019" name="Emerg. Microbes Infect.">
        <title>Comprehensive subspecies identification of 175 nontuberculous mycobacteria species based on 7547 genomic profiles.</title>
        <authorList>
            <person name="Matsumoto Y."/>
            <person name="Kinjo T."/>
            <person name="Motooka D."/>
            <person name="Nabeya D."/>
            <person name="Jung N."/>
            <person name="Uechi K."/>
            <person name="Horii T."/>
            <person name="Iida T."/>
            <person name="Fujita J."/>
            <person name="Nakamura S."/>
        </authorList>
    </citation>
    <scope>NUCLEOTIDE SEQUENCE [LARGE SCALE GENOMIC DNA]</scope>
    <source>
        <strain evidence="7 8">JCM 14738</strain>
    </source>
</reference>
<protein>
    <submittedName>
        <fullName evidence="7">Phosphoribosylglycinamide formyltransferase 2</fullName>
    </submittedName>
</protein>
<dbReference type="GO" id="GO:0016874">
    <property type="term" value="F:ligase activity"/>
    <property type="evidence" value="ECO:0007669"/>
    <property type="project" value="UniProtKB-KW"/>
</dbReference>
<evidence type="ECO:0000256" key="5">
    <source>
        <dbReference type="PROSITE-ProRule" id="PRU00409"/>
    </source>
</evidence>
<accession>A0A7I7Y656</accession>
<dbReference type="PANTHER" id="PTHR43055:SF1">
    <property type="entry name" value="FORMATE-DEPENDENT PHOSPHORIBOSYLGLYCINAMIDE FORMYLTRANSFERASE"/>
    <property type="match status" value="1"/>
</dbReference>
<dbReference type="Proteomes" id="UP000467385">
    <property type="component" value="Chromosome"/>
</dbReference>
<keyword evidence="4 5" id="KW-0067">ATP-binding</keyword>
<dbReference type="PROSITE" id="PS50975">
    <property type="entry name" value="ATP_GRASP"/>
    <property type="match status" value="1"/>
</dbReference>
<keyword evidence="3" id="KW-0658">Purine biosynthesis</keyword>
<dbReference type="Pfam" id="PF02222">
    <property type="entry name" value="ATP-grasp"/>
    <property type="match status" value="1"/>
</dbReference>
<keyword evidence="7" id="KW-0808">Transferase</keyword>
<keyword evidence="8" id="KW-1185">Reference proteome</keyword>
<dbReference type="InterPro" id="IPR013815">
    <property type="entry name" value="ATP_grasp_subdomain_1"/>
</dbReference>
<evidence type="ECO:0000313" key="7">
    <source>
        <dbReference type="EMBL" id="BBZ37175.1"/>
    </source>
</evidence>
<dbReference type="AlphaFoldDB" id="A0A7I7Y656"/>
<dbReference type="Gene3D" id="3.30.470.20">
    <property type="entry name" value="ATP-grasp fold, B domain"/>
    <property type="match status" value="1"/>
</dbReference>
<proteinExistence type="predicted"/>
<dbReference type="Gene3D" id="3.30.1490.20">
    <property type="entry name" value="ATP-grasp fold, A domain"/>
    <property type="match status" value="1"/>
</dbReference>
<dbReference type="SUPFAM" id="SSF56059">
    <property type="entry name" value="Glutathione synthetase ATP-binding domain-like"/>
    <property type="match status" value="1"/>
</dbReference>
<evidence type="ECO:0000256" key="1">
    <source>
        <dbReference type="ARBA" id="ARBA00022598"/>
    </source>
</evidence>
<organism evidence="7 8">
    <name type="scientific">Mycobacterium conspicuum</name>
    <dbReference type="NCBI Taxonomy" id="44010"/>
    <lineage>
        <taxon>Bacteria</taxon>
        <taxon>Bacillati</taxon>
        <taxon>Actinomycetota</taxon>
        <taxon>Actinomycetes</taxon>
        <taxon>Mycobacteriales</taxon>
        <taxon>Mycobacteriaceae</taxon>
        <taxon>Mycobacterium</taxon>
    </lineage>
</organism>